<dbReference type="InterPro" id="IPR012340">
    <property type="entry name" value="NA-bd_OB-fold"/>
</dbReference>
<reference evidence="6" key="1">
    <citation type="submission" date="2024-06" db="EMBL/GenBank/DDBJ databases">
        <title>Diversity, functionality, and evolutionary history of bacterial symbionts in false click beetles (Coleoptera, Throscidae).</title>
        <authorList>
            <person name="Wierz J.C."/>
            <person name="Malm H."/>
            <person name="Kaltenpoth M."/>
            <person name="Engl T."/>
        </authorList>
    </citation>
    <scope>NUCLEOTIDE SEQUENCE</scope>
    <source>
        <strain evidence="6">Tder</strain>
    </source>
</reference>
<dbReference type="AlphaFoldDB" id="A0AAU7QRV3"/>
<keyword evidence="3 4" id="KW-0687">Ribonucleoprotein</keyword>
<dbReference type="PANTHER" id="PTHR10744:SF1">
    <property type="entry name" value="SMALL RIBOSOMAL SUBUNIT PROTEIN US17M"/>
    <property type="match status" value="1"/>
</dbReference>
<protein>
    <recommendedName>
        <fullName evidence="5">30S ribosomal protein S17</fullName>
    </recommendedName>
</protein>
<keyword evidence="2 4" id="KW-0689">Ribosomal protein</keyword>
<comment type="similarity">
    <text evidence="1 4">Belongs to the universal ribosomal protein uS17 family.</text>
</comment>
<evidence type="ECO:0000256" key="1">
    <source>
        <dbReference type="ARBA" id="ARBA00010254"/>
    </source>
</evidence>
<evidence type="ECO:0000313" key="6">
    <source>
        <dbReference type="EMBL" id="XBT18553.1"/>
    </source>
</evidence>
<evidence type="ECO:0000256" key="4">
    <source>
        <dbReference type="RuleBase" id="RU003872"/>
    </source>
</evidence>
<dbReference type="InterPro" id="IPR000266">
    <property type="entry name" value="Ribosomal_uS17"/>
</dbReference>
<evidence type="ECO:0000256" key="5">
    <source>
        <dbReference type="RuleBase" id="RU003873"/>
    </source>
</evidence>
<proteinExistence type="inferred from homology"/>
<dbReference type="GO" id="GO:0019843">
    <property type="term" value="F:rRNA binding"/>
    <property type="evidence" value="ECO:0007669"/>
    <property type="project" value="UniProtKB-KW"/>
</dbReference>
<dbReference type="InterPro" id="IPR019979">
    <property type="entry name" value="Ribosomal_uS17_CS"/>
</dbReference>
<comment type="function">
    <text evidence="5">One of the primary rRNA binding proteins, it binds specifically to the 5'-end of 16S ribosomal.</text>
</comment>
<sequence length="67" mass="8183">MIKKGIIISDKMNKTRIILIKKIKKNKKYKKNIFCNRRYFAHDEKNLYKKGDIVFIKKTRPLSKKKR</sequence>
<evidence type="ECO:0000256" key="2">
    <source>
        <dbReference type="ARBA" id="ARBA00022980"/>
    </source>
</evidence>
<gene>
    <name evidence="6" type="primary">rpsQ</name>
    <name evidence="6" type="ORF">ABNO82_00370</name>
</gene>
<accession>A0AAU7QRV3</accession>
<dbReference type="GO" id="GO:0006412">
    <property type="term" value="P:translation"/>
    <property type="evidence" value="ECO:0007669"/>
    <property type="project" value="InterPro"/>
</dbReference>
<name>A0AAU7QRV3_9FLAO</name>
<dbReference type="GO" id="GO:0003735">
    <property type="term" value="F:structural constituent of ribosome"/>
    <property type="evidence" value="ECO:0007669"/>
    <property type="project" value="InterPro"/>
</dbReference>
<dbReference type="PRINTS" id="PR00973">
    <property type="entry name" value="RIBOSOMALS17"/>
</dbReference>
<dbReference type="PANTHER" id="PTHR10744">
    <property type="entry name" value="40S RIBOSOMAL PROTEIN S11 FAMILY MEMBER"/>
    <property type="match status" value="1"/>
</dbReference>
<evidence type="ECO:0000256" key="3">
    <source>
        <dbReference type="ARBA" id="ARBA00023274"/>
    </source>
</evidence>
<organism evidence="6">
    <name type="scientific">Candidatus Shikimatogenerans sp. Tder</name>
    <dbReference type="NCBI Taxonomy" id="3158566"/>
    <lineage>
        <taxon>Bacteria</taxon>
        <taxon>Pseudomonadati</taxon>
        <taxon>Bacteroidota</taxon>
        <taxon>Flavobacteriia</taxon>
        <taxon>Flavobacteriales</taxon>
        <taxon>Candidatus Shikimatogenerans</taxon>
    </lineage>
</organism>
<dbReference type="SUPFAM" id="SSF50249">
    <property type="entry name" value="Nucleic acid-binding proteins"/>
    <property type="match status" value="1"/>
</dbReference>
<dbReference type="PROSITE" id="PS00056">
    <property type="entry name" value="RIBOSOMAL_S17"/>
    <property type="match status" value="1"/>
</dbReference>
<keyword evidence="5" id="KW-0694">RNA-binding</keyword>
<dbReference type="Gene3D" id="2.40.50.140">
    <property type="entry name" value="Nucleic acid-binding proteins"/>
    <property type="match status" value="1"/>
</dbReference>
<keyword evidence="5" id="KW-0699">rRNA-binding</keyword>
<dbReference type="EMBL" id="CP157895">
    <property type="protein sequence ID" value="XBT18553.1"/>
    <property type="molecule type" value="Genomic_DNA"/>
</dbReference>
<dbReference type="GO" id="GO:0022627">
    <property type="term" value="C:cytosolic small ribosomal subunit"/>
    <property type="evidence" value="ECO:0007669"/>
    <property type="project" value="TreeGrafter"/>
</dbReference>
<dbReference type="Pfam" id="PF00366">
    <property type="entry name" value="Ribosomal_S17"/>
    <property type="match status" value="1"/>
</dbReference>